<evidence type="ECO:0000313" key="2">
    <source>
        <dbReference type="Proteomes" id="UP000002220"/>
    </source>
</evidence>
<dbReference type="EMBL" id="CP001744">
    <property type="protein sequence ID" value="ADG68362.1"/>
    <property type="molecule type" value="Genomic_DNA"/>
</dbReference>
<dbReference type="Proteomes" id="UP000002220">
    <property type="component" value="Chromosome"/>
</dbReference>
<dbReference type="eggNOG" id="COG0501">
    <property type="taxonomic scope" value="Bacteria"/>
</dbReference>
<proteinExistence type="predicted"/>
<sequence length="248" mass="28927">MFGWFKPWCPVDPHAKAWVEQRLIWLTRQFGKDVFTRRAVILPTDDFFPEMNLQSPDGVKRLFHQVCSYMDVDSERVILKTFKIENPLWLVNQQGKYLPPGAAGLYEQKTGKAKIHIEISDLTQAVDLIGTMAHELSHLRLMGEYRVQGDEYDNELLTDLNALFHGFGLFLANSPRNWESRNSRWPGTSHIRPEYMTPPMYGYALAHLAWLRHETKPEWVSYLRGDSKTNFRYAHHYLLKTGDSSMKP</sequence>
<accession>D5SPY7</accession>
<dbReference type="KEGG" id="plm:Plim_2537"/>
<dbReference type="RefSeq" id="WP_013110793.1">
    <property type="nucleotide sequence ID" value="NC_014148.1"/>
</dbReference>
<gene>
    <name evidence="1" type="ordered locus">Plim_2537</name>
</gene>
<evidence type="ECO:0000313" key="1">
    <source>
        <dbReference type="EMBL" id="ADG68362.1"/>
    </source>
</evidence>
<protein>
    <submittedName>
        <fullName evidence="1">Uncharacterized protein</fullName>
    </submittedName>
</protein>
<dbReference type="OrthoDB" id="2041998at2"/>
<name>D5SPY7_PLAL2</name>
<organism evidence="1 2">
    <name type="scientific">Planctopirus limnophila (strain ATCC 43296 / DSM 3776 / IFAM 1008 / Mu 290)</name>
    <name type="common">Planctomyces limnophilus</name>
    <dbReference type="NCBI Taxonomy" id="521674"/>
    <lineage>
        <taxon>Bacteria</taxon>
        <taxon>Pseudomonadati</taxon>
        <taxon>Planctomycetota</taxon>
        <taxon>Planctomycetia</taxon>
        <taxon>Planctomycetales</taxon>
        <taxon>Planctomycetaceae</taxon>
        <taxon>Planctopirus</taxon>
    </lineage>
</organism>
<dbReference type="STRING" id="521674.Plim_2537"/>
<dbReference type="AlphaFoldDB" id="D5SPY7"/>
<reference evidence="1 2" key="1">
    <citation type="journal article" date="2010" name="Stand. Genomic Sci.">
        <title>Complete genome sequence of Planctomyces limnophilus type strain (Mu 290).</title>
        <authorList>
            <person name="Labutti K."/>
            <person name="Sikorski J."/>
            <person name="Schneider S."/>
            <person name="Nolan M."/>
            <person name="Lucas S."/>
            <person name="Glavina Del Rio T."/>
            <person name="Tice H."/>
            <person name="Cheng J.F."/>
            <person name="Goodwin L."/>
            <person name="Pitluck S."/>
            <person name="Liolios K."/>
            <person name="Ivanova N."/>
            <person name="Mavromatis K."/>
            <person name="Mikhailova N."/>
            <person name="Pati A."/>
            <person name="Chen A."/>
            <person name="Palaniappan K."/>
            <person name="Land M."/>
            <person name="Hauser L."/>
            <person name="Chang Y.J."/>
            <person name="Jeffries C.D."/>
            <person name="Tindall B.J."/>
            <person name="Rohde M."/>
            <person name="Goker M."/>
            <person name="Woyke T."/>
            <person name="Bristow J."/>
            <person name="Eisen J.A."/>
            <person name="Markowitz V."/>
            <person name="Hugenholtz P."/>
            <person name="Kyrpides N.C."/>
            <person name="Klenk H.P."/>
            <person name="Lapidus A."/>
        </authorList>
    </citation>
    <scope>NUCLEOTIDE SEQUENCE [LARGE SCALE GENOMIC DNA]</scope>
    <source>
        <strain evidence="2">ATCC 43296 / DSM 3776 / IFAM 1008 / 290</strain>
    </source>
</reference>
<dbReference type="HOGENOM" id="CLU_071557_0_0_0"/>
<keyword evidence="2" id="KW-1185">Reference proteome</keyword>